<dbReference type="RefSeq" id="WP_203388756.1">
    <property type="nucleotide sequence ID" value="NZ_CP064781.1"/>
</dbReference>
<evidence type="ECO:0000313" key="3">
    <source>
        <dbReference type="Proteomes" id="UP000663444"/>
    </source>
</evidence>
<evidence type="ECO:0000313" key="2">
    <source>
        <dbReference type="EMBL" id="QRJ65230.1"/>
    </source>
</evidence>
<proteinExistence type="predicted"/>
<name>A0A974SRM2_9RHOO</name>
<evidence type="ECO:0000256" key="1">
    <source>
        <dbReference type="SAM" id="SignalP"/>
    </source>
</evidence>
<dbReference type="Proteomes" id="UP000663444">
    <property type="component" value="Chromosome"/>
</dbReference>
<gene>
    <name evidence="2" type="ORF">IWH25_07835</name>
</gene>
<dbReference type="EMBL" id="CP064781">
    <property type="protein sequence ID" value="QRJ65230.1"/>
    <property type="molecule type" value="Genomic_DNA"/>
</dbReference>
<dbReference type="AlphaFoldDB" id="A0A974SRM2"/>
<dbReference type="KEGG" id="ares:IWH25_07835"/>
<protein>
    <submittedName>
        <fullName evidence="2">Uncharacterized protein</fullName>
    </submittedName>
</protein>
<keyword evidence="3" id="KW-1185">Reference proteome</keyword>
<reference evidence="2" key="1">
    <citation type="submission" date="2020-11" db="EMBL/GenBank/DDBJ databases">
        <title>Azospira restricta DSM 18626 genome sequence.</title>
        <authorList>
            <person name="Moe W.M."/>
        </authorList>
    </citation>
    <scope>NUCLEOTIDE SEQUENCE</scope>
    <source>
        <strain evidence="2">DSM 18626</strain>
    </source>
</reference>
<sequence length="140" mass="14151">MRPLLLALSAALSLVAVPALAANPVQAVTESGSGVAQRLVELSTKDEVAATDPRVAQAQAQLKKAAKATGESEQAVAAACTRAARFIFDATKSPATPLDVLDALAAKGAGRPMNDSVGAYVAARRNAAGKTHAEAMAAMK</sequence>
<feature type="signal peptide" evidence="1">
    <location>
        <begin position="1"/>
        <end position="21"/>
    </location>
</feature>
<organism evidence="2 3">
    <name type="scientific">Azospira restricta</name>
    <dbReference type="NCBI Taxonomy" id="404405"/>
    <lineage>
        <taxon>Bacteria</taxon>
        <taxon>Pseudomonadati</taxon>
        <taxon>Pseudomonadota</taxon>
        <taxon>Betaproteobacteria</taxon>
        <taxon>Rhodocyclales</taxon>
        <taxon>Rhodocyclaceae</taxon>
        <taxon>Azospira</taxon>
    </lineage>
</organism>
<accession>A0A974SRM2</accession>
<keyword evidence="1" id="KW-0732">Signal</keyword>
<feature type="chain" id="PRO_5038145200" evidence="1">
    <location>
        <begin position="22"/>
        <end position="140"/>
    </location>
</feature>